<dbReference type="InterPro" id="IPR017926">
    <property type="entry name" value="GATASE"/>
</dbReference>
<dbReference type="PRINTS" id="PR00097">
    <property type="entry name" value="ANTSNTHASEII"/>
</dbReference>
<feature type="domain" description="Glutamine amidotransferase" evidence="6">
    <location>
        <begin position="4"/>
        <end position="191"/>
    </location>
</feature>
<evidence type="ECO:0000256" key="3">
    <source>
        <dbReference type="ARBA" id="ARBA00022679"/>
    </source>
</evidence>
<evidence type="ECO:0000259" key="8">
    <source>
        <dbReference type="Pfam" id="PF04715"/>
    </source>
</evidence>
<feature type="domain" description="Chorismate-utilising enzyme C-terminal" evidence="7">
    <location>
        <begin position="427"/>
        <end position="681"/>
    </location>
</feature>
<name>A0ABU2KWV1_9ACTN</name>
<dbReference type="PROSITE" id="PS51273">
    <property type="entry name" value="GATASE_TYPE_1"/>
    <property type="match status" value="1"/>
</dbReference>
<evidence type="ECO:0000256" key="1">
    <source>
        <dbReference type="ARBA" id="ARBA00005970"/>
    </source>
</evidence>
<dbReference type="EMBL" id="JAVREK010000018">
    <property type="protein sequence ID" value="MDT0303781.1"/>
    <property type="molecule type" value="Genomic_DNA"/>
</dbReference>
<dbReference type="InterPro" id="IPR006805">
    <property type="entry name" value="Anth_synth_I_N"/>
</dbReference>
<dbReference type="SUPFAM" id="SSF52317">
    <property type="entry name" value="Class I glutamine amidotransferase-like"/>
    <property type="match status" value="1"/>
</dbReference>
<evidence type="ECO:0000313" key="9">
    <source>
        <dbReference type="EMBL" id="MDT0303781.1"/>
    </source>
</evidence>
<dbReference type="PRINTS" id="PR00096">
    <property type="entry name" value="GATASE"/>
</dbReference>
<dbReference type="GO" id="GO:0046820">
    <property type="term" value="F:4-amino-4-deoxychorismate synthase activity"/>
    <property type="evidence" value="ECO:0007669"/>
    <property type="project" value="UniProtKB-EC"/>
</dbReference>
<feature type="compositionally biased region" description="Basic and acidic residues" evidence="5">
    <location>
        <begin position="697"/>
        <end position="716"/>
    </location>
</feature>
<dbReference type="InterPro" id="IPR015890">
    <property type="entry name" value="Chorismate_C"/>
</dbReference>
<dbReference type="InterPro" id="IPR006221">
    <property type="entry name" value="TrpG/PapA_dom"/>
</dbReference>
<evidence type="ECO:0000313" key="10">
    <source>
        <dbReference type="Proteomes" id="UP001183226"/>
    </source>
</evidence>
<gene>
    <name evidence="9" type="primary">pabB</name>
    <name evidence="9" type="ORF">RM446_16825</name>
</gene>
<evidence type="ECO:0000256" key="5">
    <source>
        <dbReference type="SAM" id="MobiDB-lite"/>
    </source>
</evidence>
<evidence type="ECO:0000259" key="6">
    <source>
        <dbReference type="Pfam" id="PF00117"/>
    </source>
</evidence>
<dbReference type="PANTHER" id="PTHR11236">
    <property type="entry name" value="AMINOBENZOATE/ANTHRANILATE SYNTHASE"/>
    <property type="match status" value="1"/>
</dbReference>
<dbReference type="Pfam" id="PF04715">
    <property type="entry name" value="Anth_synt_I_N"/>
    <property type="match status" value="1"/>
</dbReference>
<dbReference type="Gene3D" id="3.40.50.880">
    <property type="match status" value="1"/>
</dbReference>
<dbReference type="RefSeq" id="WP_311546269.1">
    <property type="nucleotide sequence ID" value="NZ_JAVREK010000018.1"/>
</dbReference>
<dbReference type="Pfam" id="PF00425">
    <property type="entry name" value="Chorismate_bind"/>
    <property type="match status" value="1"/>
</dbReference>
<dbReference type="PRINTS" id="PR00099">
    <property type="entry name" value="CPSGATASE"/>
</dbReference>
<feature type="region of interest" description="Disordered" evidence="5">
    <location>
        <begin position="202"/>
        <end position="233"/>
    </location>
</feature>
<dbReference type="InterPro" id="IPR029062">
    <property type="entry name" value="Class_I_gatase-like"/>
</dbReference>
<protein>
    <recommendedName>
        <fullName evidence="2">aminodeoxychorismate synthase</fullName>
        <ecNumber evidence="2">2.6.1.85</ecNumber>
    </recommendedName>
</protein>
<dbReference type="Pfam" id="PF00117">
    <property type="entry name" value="GATase"/>
    <property type="match status" value="1"/>
</dbReference>
<proteinExistence type="inferred from homology"/>
<evidence type="ECO:0000256" key="4">
    <source>
        <dbReference type="ARBA" id="ARBA00022962"/>
    </source>
</evidence>
<evidence type="ECO:0000259" key="7">
    <source>
        <dbReference type="Pfam" id="PF00425"/>
    </source>
</evidence>
<dbReference type="NCBIfam" id="TIGR00553">
    <property type="entry name" value="pabB"/>
    <property type="match status" value="1"/>
</dbReference>
<dbReference type="InterPro" id="IPR005802">
    <property type="entry name" value="ADC_synth_comp_1"/>
</dbReference>
<feature type="compositionally biased region" description="Basic and acidic residues" evidence="5">
    <location>
        <begin position="202"/>
        <end position="211"/>
    </location>
</feature>
<dbReference type="PANTHER" id="PTHR11236:SF18">
    <property type="entry name" value="AMINODEOXYCHORISMATE SYNTHASE"/>
    <property type="match status" value="1"/>
</dbReference>
<dbReference type="SUPFAM" id="SSF56322">
    <property type="entry name" value="ADC synthase"/>
    <property type="match status" value="1"/>
</dbReference>
<comment type="similarity">
    <text evidence="1">In the C-terminal section; belongs to the anthranilate synthase component I family.</text>
</comment>
<organism evidence="9 10">
    <name type="scientific">Streptomonospora wellingtoniae</name>
    <dbReference type="NCBI Taxonomy" id="3075544"/>
    <lineage>
        <taxon>Bacteria</taxon>
        <taxon>Bacillati</taxon>
        <taxon>Actinomycetota</taxon>
        <taxon>Actinomycetes</taxon>
        <taxon>Streptosporangiales</taxon>
        <taxon>Nocardiopsidaceae</taxon>
        <taxon>Streptomonospora</taxon>
    </lineage>
</organism>
<evidence type="ECO:0000256" key="2">
    <source>
        <dbReference type="ARBA" id="ARBA00013139"/>
    </source>
</evidence>
<dbReference type="InterPro" id="IPR019999">
    <property type="entry name" value="Anth_synth_I-like"/>
</dbReference>
<dbReference type="CDD" id="cd01743">
    <property type="entry name" value="GATase1_Anthranilate_Synthase"/>
    <property type="match status" value="1"/>
</dbReference>
<reference evidence="10" key="1">
    <citation type="submission" date="2023-07" db="EMBL/GenBank/DDBJ databases">
        <title>30 novel species of actinomycetes from the DSMZ collection.</title>
        <authorList>
            <person name="Nouioui I."/>
        </authorList>
    </citation>
    <scope>NUCLEOTIDE SEQUENCE [LARGE SCALE GENOMIC DNA]</scope>
    <source>
        <strain evidence="10">DSM 45055</strain>
    </source>
</reference>
<keyword evidence="9" id="KW-0032">Aminotransferase</keyword>
<feature type="region of interest" description="Disordered" evidence="5">
    <location>
        <begin position="689"/>
        <end position="716"/>
    </location>
</feature>
<feature type="domain" description="Anthranilate synthase component I N-terminal" evidence="8">
    <location>
        <begin position="242"/>
        <end position="381"/>
    </location>
</feature>
<keyword evidence="4" id="KW-0315">Glutamine amidotransferase</keyword>
<sequence>MRLLLVDNHDSYTFNLFQLMARIAGTEPDVWANDDARLRDAGPGGPAGYDAAVVSPGPGRPERARDLGLLGAALTRAPDVPVLGVCLGHQALVHLAGGEVAAAPAPRHGHLSRIRHAGRDLFAGIPQEFTAVRYHSLAARPPLPEKLEATAFAEDGVVMAVRHRSLPRWGVQFHPESVSADHGADLVANFLRLAAEHTRTAVRPVRPEAAGRRGASGEPDSRAAAPAPPAAPHVRTLEHAVDAEAAFARLYAARSHAFWLDSSRTGGAARFSFLGDAGAPGGEVLTYRAGEGAVSVAPADGPPHREAGTIFDALRRRTPARPAPTDGLPFDFTGGYVGYFGYELKADCGGAAAHRSQAPDAVWLRCDRLVAVDHEGERTYLVARGPGAAAWAEETAAVLAGLGPAPPPAPAPVPPGGDLEPLLERSREGYLTDIKECLRRLEEGESYEICLTNRLHTAAPADDLDFYRRLRRAAPAPYAALLRLGGTTVHSASPERFLRVDPSGAAESRPVKGTAPRGGDPAADARIAEELRTGAKTRAENLMIVDLLRNDLGRVCEVGSVQVPRFMFTESYSTVHQLVSTVRGRLREDVHPVDAVRACFPGGSMTGAPKLRTMEIVDRLEGSARGVYSGALGYLSHQGTADLSIVIRTAVRRGPDLAIGAGGAIVLDSVPAEEYAEMLLKAAVPLSGGRPAPLPDARGRCDNTRRPHTSTREDGA</sequence>
<feature type="region of interest" description="Disordered" evidence="5">
    <location>
        <begin position="501"/>
        <end position="522"/>
    </location>
</feature>
<keyword evidence="3 9" id="KW-0808">Transferase</keyword>
<dbReference type="NCBIfam" id="TIGR00566">
    <property type="entry name" value="trpG_papA"/>
    <property type="match status" value="1"/>
</dbReference>
<keyword evidence="10" id="KW-1185">Reference proteome</keyword>
<comment type="caution">
    <text evidence="9">The sequence shown here is derived from an EMBL/GenBank/DDBJ whole genome shotgun (WGS) entry which is preliminary data.</text>
</comment>
<dbReference type="Proteomes" id="UP001183226">
    <property type="component" value="Unassembled WGS sequence"/>
</dbReference>
<dbReference type="Gene3D" id="3.60.120.10">
    <property type="entry name" value="Anthranilate synthase"/>
    <property type="match status" value="1"/>
</dbReference>
<dbReference type="InterPro" id="IPR005801">
    <property type="entry name" value="ADC_synthase"/>
</dbReference>
<dbReference type="EC" id="2.6.1.85" evidence="2"/>
<accession>A0ABU2KWV1</accession>